<dbReference type="AlphaFoldDB" id="A0A1B2JGB3"/>
<dbReference type="Proteomes" id="UP000094565">
    <property type="component" value="Chromosome 3"/>
</dbReference>
<dbReference type="OrthoDB" id="10285724at2759"/>
<reference evidence="1 2" key="1">
    <citation type="submission" date="2016-02" db="EMBL/GenBank/DDBJ databases">
        <title>Comparative genomic and transcriptomic foundation for Pichia pastoris.</title>
        <authorList>
            <person name="Love K.R."/>
            <person name="Shah K.A."/>
            <person name="Whittaker C.A."/>
            <person name="Wu J."/>
            <person name="Bartlett M.C."/>
            <person name="Ma D."/>
            <person name="Leeson R.L."/>
            <person name="Priest M."/>
            <person name="Young S.K."/>
            <person name="Love J.C."/>
        </authorList>
    </citation>
    <scope>NUCLEOTIDE SEQUENCE [LARGE SCALE GENOMIC DNA]</scope>
    <source>
        <strain evidence="1 2">ATCC 28485</strain>
    </source>
</reference>
<accession>A0A1B2JGB3</accession>
<proteinExistence type="predicted"/>
<keyword evidence="2" id="KW-1185">Reference proteome</keyword>
<dbReference type="EMBL" id="CP014586">
    <property type="protein sequence ID" value="ANZ77033.1"/>
    <property type="molecule type" value="Genomic_DNA"/>
</dbReference>
<evidence type="ECO:0000313" key="1">
    <source>
        <dbReference type="EMBL" id="ANZ77033.1"/>
    </source>
</evidence>
<evidence type="ECO:0000313" key="2">
    <source>
        <dbReference type="Proteomes" id="UP000094565"/>
    </source>
</evidence>
<sequence>MLRRIARWTVDGRHLSSRYFVRSLNVQMGTQSSIMHLKQSAQDYINLFSSPDSSVLQLSTVDSSGISQLLVNLLVLEEYDLSDRLSKAVFQSDFYQLDNDSLLLLIKIIEKYERPLQQKLELFKHILSKLSEQSGADIDAELNVQQELLNTTTRLIEEEEALGLELTNFLLALPRTSLISSVLLHALTIQNHYRHAFILVDNCIHENIPLNRFTLDNYCYHVARQGLLDPLVYMIRLIEGTSYLRINSQLIRLLLTQALEHGRIDLVEKWWLKYIVRSRRSVFLGENVLKSIVYLASEYGANKLILRVKRFLHLQNPVLLASYDWRRLLGLSLFEADVLRCGTTSANYLFYKLELNDMNIRAVELPNLQTQLANTDILDDSSKIANLIYNSKREEICRPLLLSLVIALINQHKGGAALDLLDQWYAHTKDVEKDEEVCFYHLKALLSVGDKDRVIECLETLFSCVPLSPRLYHLVSGELEGSPVEFHLQRLKDRAAKDSTWGTETAATHEV</sequence>
<protein>
    <submittedName>
        <fullName evidence="1">BA75_04142T0</fullName>
    </submittedName>
</protein>
<organism evidence="1 2">
    <name type="scientific">Komagataella pastoris</name>
    <name type="common">Yeast</name>
    <name type="synonym">Pichia pastoris</name>
    <dbReference type="NCBI Taxonomy" id="4922"/>
    <lineage>
        <taxon>Eukaryota</taxon>
        <taxon>Fungi</taxon>
        <taxon>Dikarya</taxon>
        <taxon>Ascomycota</taxon>
        <taxon>Saccharomycotina</taxon>
        <taxon>Pichiomycetes</taxon>
        <taxon>Pichiales</taxon>
        <taxon>Pichiaceae</taxon>
        <taxon>Komagataella</taxon>
    </lineage>
</organism>
<name>A0A1B2JGB3_PICPA</name>
<gene>
    <name evidence="1" type="ORF">ATY40_BA7504142</name>
</gene>